<evidence type="ECO:0000313" key="3">
    <source>
        <dbReference type="Proteomes" id="UP001500063"/>
    </source>
</evidence>
<keyword evidence="3" id="KW-1185">Reference proteome</keyword>
<evidence type="ECO:0000259" key="1">
    <source>
        <dbReference type="Pfam" id="PF04149"/>
    </source>
</evidence>
<proteinExistence type="predicted"/>
<dbReference type="Proteomes" id="UP001500063">
    <property type="component" value="Unassembled WGS sequence"/>
</dbReference>
<name>A0ABN0XP21_9ACTN</name>
<dbReference type="InterPro" id="IPR007278">
    <property type="entry name" value="DUF397"/>
</dbReference>
<gene>
    <name evidence="2" type="ORF">GCM10010319_53920</name>
</gene>
<feature type="domain" description="DUF397" evidence="1">
    <location>
        <begin position="10"/>
        <end position="62"/>
    </location>
</feature>
<sequence length="65" mass="6831">MTASELPVIWRKSSYSTNGGPDCIEIGEGLADVVPVRDSKDATGPALVFEPAAWATFISHVKAVA</sequence>
<protein>
    <recommendedName>
        <fullName evidence="1">DUF397 domain-containing protein</fullName>
    </recommendedName>
</protein>
<organism evidence="2 3">
    <name type="scientific">Streptomyces blastmyceticus</name>
    <dbReference type="NCBI Taxonomy" id="68180"/>
    <lineage>
        <taxon>Bacteria</taxon>
        <taxon>Bacillati</taxon>
        <taxon>Actinomycetota</taxon>
        <taxon>Actinomycetes</taxon>
        <taxon>Kitasatosporales</taxon>
        <taxon>Streptomycetaceae</taxon>
        <taxon>Streptomyces</taxon>
    </lineage>
</organism>
<dbReference type="RefSeq" id="WP_344121747.1">
    <property type="nucleotide sequence ID" value="NZ_BAAABW010000026.1"/>
</dbReference>
<comment type="caution">
    <text evidence="2">The sequence shown here is derived from an EMBL/GenBank/DDBJ whole genome shotgun (WGS) entry which is preliminary data.</text>
</comment>
<dbReference type="EMBL" id="BAAABW010000026">
    <property type="protein sequence ID" value="GAA0369213.1"/>
    <property type="molecule type" value="Genomic_DNA"/>
</dbReference>
<reference evidence="2 3" key="1">
    <citation type="journal article" date="2019" name="Int. J. Syst. Evol. Microbiol.">
        <title>The Global Catalogue of Microorganisms (GCM) 10K type strain sequencing project: providing services to taxonomists for standard genome sequencing and annotation.</title>
        <authorList>
            <consortium name="The Broad Institute Genomics Platform"/>
            <consortium name="The Broad Institute Genome Sequencing Center for Infectious Disease"/>
            <person name="Wu L."/>
            <person name="Ma J."/>
        </authorList>
    </citation>
    <scope>NUCLEOTIDE SEQUENCE [LARGE SCALE GENOMIC DNA]</scope>
    <source>
        <strain evidence="2 3">JCM 4565</strain>
    </source>
</reference>
<dbReference type="Pfam" id="PF04149">
    <property type="entry name" value="DUF397"/>
    <property type="match status" value="1"/>
</dbReference>
<evidence type="ECO:0000313" key="2">
    <source>
        <dbReference type="EMBL" id="GAA0369213.1"/>
    </source>
</evidence>
<accession>A0ABN0XP21</accession>